<evidence type="ECO:0000313" key="2">
    <source>
        <dbReference type="Proteomes" id="UP000036202"/>
    </source>
</evidence>
<sequence>MQRTAKGKFVFAIGLFLFIIGFVGWMNFFDYSIIQDNEMVKFTAILGLLLILISNFLRKKGA</sequence>
<reference evidence="2" key="2">
    <citation type="submission" date="2015-06" db="EMBL/GenBank/DDBJ databases">
        <title>Genome Sequence of Bacillus endophyticus and Analysis of its Companion Mechanism in the Ketogulonigenium vulgare-Bacillus strain Consortium.</title>
        <authorList>
            <person name="Jia N."/>
            <person name="Du J."/>
            <person name="Ding M.-Z."/>
            <person name="Gao F."/>
            <person name="Yuan Y.-J."/>
        </authorList>
    </citation>
    <scope>NUCLEOTIDE SEQUENCE [LARGE SCALE GENOMIC DNA]</scope>
    <source>
        <strain evidence="2">Hbe603</strain>
    </source>
</reference>
<gene>
    <name evidence="1" type="ORF">BEH_09950</name>
</gene>
<dbReference type="Proteomes" id="UP000036202">
    <property type="component" value="Chromosome"/>
</dbReference>
<protein>
    <submittedName>
        <fullName evidence="1">Uncharacterized protein</fullName>
    </submittedName>
</protein>
<dbReference type="KEGG" id="beo:BEH_09950"/>
<name>A0A1X7E3V8_9BACI</name>
<keyword evidence="2" id="KW-1185">Reference proteome</keyword>
<dbReference type="AlphaFoldDB" id="A0A1X7E3V8"/>
<dbReference type="EMBL" id="CP011974">
    <property type="protein sequence ID" value="AKO92387.1"/>
    <property type="molecule type" value="Genomic_DNA"/>
</dbReference>
<reference evidence="1 2" key="1">
    <citation type="journal article" date="2015" name="PLoS ONE">
        <title>Genome Sequence of Bacillus endophyticus and Analysis of Its Companion Mechanism in the Ketogulonigenium vulgare-Bacillus Strain Consortium.</title>
        <authorList>
            <person name="Jia N."/>
            <person name="Du J."/>
            <person name="Ding M.Z."/>
            <person name="Gao F."/>
            <person name="Yuan Y.J."/>
        </authorList>
    </citation>
    <scope>NUCLEOTIDE SEQUENCE [LARGE SCALE GENOMIC DNA]</scope>
    <source>
        <strain evidence="1 2">Hbe603</strain>
    </source>
</reference>
<organism evidence="1 2">
    <name type="scientific">Priestia filamentosa</name>
    <dbReference type="NCBI Taxonomy" id="1402861"/>
    <lineage>
        <taxon>Bacteria</taxon>
        <taxon>Bacillati</taxon>
        <taxon>Bacillota</taxon>
        <taxon>Bacilli</taxon>
        <taxon>Bacillales</taxon>
        <taxon>Bacillaceae</taxon>
        <taxon>Priestia</taxon>
    </lineage>
</organism>
<dbReference type="GeneID" id="93701130"/>
<proteinExistence type="predicted"/>
<dbReference type="PATRIC" id="fig|135735.6.peg.2067"/>
<accession>A0A1X7E3V8</accession>
<dbReference type="RefSeq" id="WP_046217128.1">
    <property type="nucleotide sequence ID" value="NZ_CP011974.1"/>
</dbReference>
<evidence type="ECO:0000313" key="1">
    <source>
        <dbReference type="EMBL" id="AKO92387.1"/>
    </source>
</evidence>
<accession>A0A0H4KE54</accession>